<proteinExistence type="predicted"/>
<dbReference type="InParanoid" id="A0A067M5U0"/>
<evidence type="ECO:0000313" key="2">
    <source>
        <dbReference type="Proteomes" id="UP000027195"/>
    </source>
</evidence>
<accession>A0A067M5U0</accession>
<organism evidence="1 2">
    <name type="scientific">Botryobasidium botryosum (strain FD-172 SS1)</name>
    <dbReference type="NCBI Taxonomy" id="930990"/>
    <lineage>
        <taxon>Eukaryota</taxon>
        <taxon>Fungi</taxon>
        <taxon>Dikarya</taxon>
        <taxon>Basidiomycota</taxon>
        <taxon>Agaricomycotina</taxon>
        <taxon>Agaricomycetes</taxon>
        <taxon>Cantharellales</taxon>
        <taxon>Botryobasidiaceae</taxon>
        <taxon>Botryobasidium</taxon>
    </lineage>
</organism>
<reference evidence="2" key="1">
    <citation type="journal article" date="2014" name="Proc. Natl. Acad. Sci. U.S.A.">
        <title>Extensive sampling of basidiomycete genomes demonstrates inadequacy of the white-rot/brown-rot paradigm for wood decay fungi.</title>
        <authorList>
            <person name="Riley R."/>
            <person name="Salamov A.A."/>
            <person name="Brown D.W."/>
            <person name="Nagy L.G."/>
            <person name="Floudas D."/>
            <person name="Held B.W."/>
            <person name="Levasseur A."/>
            <person name="Lombard V."/>
            <person name="Morin E."/>
            <person name="Otillar R."/>
            <person name="Lindquist E.A."/>
            <person name="Sun H."/>
            <person name="LaButti K.M."/>
            <person name="Schmutz J."/>
            <person name="Jabbour D."/>
            <person name="Luo H."/>
            <person name="Baker S.E."/>
            <person name="Pisabarro A.G."/>
            <person name="Walton J.D."/>
            <person name="Blanchette R.A."/>
            <person name="Henrissat B."/>
            <person name="Martin F."/>
            <person name="Cullen D."/>
            <person name="Hibbett D.S."/>
            <person name="Grigoriev I.V."/>
        </authorList>
    </citation>
    <scope>NUCLEOTIDE SEQUENCE [LARGE SCALE GENOMIC DNA]</scope>
    <source>
        <strain evidence="2">FD-172 SS1</strain>
    </source>
</reference>
<dbReference type="AlphaFoldDB" id="A0A067M5U0"/>
<dbReference type="EMBL" id="KL198071">
    <property type="protein sequence ID" value="KDQ10080.1"/>
    <property type="molecule type" value="Genomic_DNA"/>
</dbReference>
<protein>
    <submittedName>
        <fullName evidence="1">Uncharacterized protein</fullName>
    </submittedName>
</protein>
<gene>
    <name evidence="1" type="ORF">BOTBODRAFT_178453</name>
</gene>
<dbReference type="Proteomes" id="UP000027195">
    <property type="component" value="Unassembled WGS sequence"/>
</dbReference>
<keyword evidence="2" id="KW-1185">Reference proteome</keyword>
<name>A0A067M5U0_BOTB1</name>
<dbReference type="HOGENOM" id="CLU_1326188_0_0_1"/>
<evidence type="ECO:0000313" key="1">
    <source>
        <dbReference type="EMBL" id="KDQ10080.1"/>
    </source>
</evidence>
<sequence>MTLTTSASCLQWTERLGEQSPGFVPAACAYSTYSVTGSDRQSPPPHTPLGHLILPSYNPRPPAAPIAEVNPKVGALVPLTRTAQRLSSSPTPTDCSAYVLPGSSLFLGSASFAQSVCIKDLWSMLLASRMRRSMTIFPLVKGNPTMESFPANLRKEEVKRFSGVIFCRIAVVALGSFSGSWNHLKLYAPPLLLHRPKQDIRCGHSAH</sequence>